<comment type="caution">
    <text evidence="2">The sequence shown here is derived from an EMBL/GenBank/DDBJ whole genome shotgun (WGS) entry which is preliminary data.</text>
</comment>
<protein>
    <submittedName>
        <fullName evidence="2">Uncharacterized protein</fullName>
    </submittedName>
</protein>
<accession>A0AAD6YKH0</accession>
<gene>
    <name evidence="2" type="ORF">GGX14DRAFT_559930</name>
</gene>
<reference evidence="2" key="1">
    <citation type="submission" date="2023-03" db="EMBL/GenBank/DDBJ databases">
        <title>Massive genome expansion in bonnet fungi (Mycena s.s.) driven by repeated elements and novel gene families across ecological guilds.</title>
        <authorList>
            <consortium name="Lawrence Berkeley National Laboratory"/>
            <person name="Harder C.B."/>
            <person name="Miyauchi S."/>
            <person name="Viragh M."/>
            <person name="Kuo A."/>
            <person name="Thoen E."/>
            <person name="Andreopoulos B."/>
            <person name="Lu D."/>
            <person name="Skrede I."/>
            <person name="Drula E."/>
            <person name="Henrissat B."/>
            <person name="Morin E."/>
            <person name="Kohler A."/>
            <person name="Barry K."/>
            <person name="LaButti K."/>
            <person name="Morin E."/>
            <person name="Salamov A."/>
            <person name="Lipzen A."/>
            <person name="Mereny Z."/>
            <person name="Hegedus B."/>
            <person name="Baldrian P."/>
            <person name="Stursova M."/>
            <person name="Weitz H."/>
            <person name="Taylor A."/>
            <person name="Grigoriev I.V."/>
            <person name="Nagy L.G."/>
            <person name="Martin F."/>
            <person name="Kauserud H."/>
        </authorList>
    </citation>
    <scope>NUCLEOTIDE SEQUENCE</scope>
    <source>
        <strain evidence="2">9144</strain>
    </source>
</reference>
<dbReference type="Proteomes" id="UP001219525">
    <property type="component" value="Unassembled WGS sequence"/>
</dbReference>
<dbReference type="InterPro" id="IPR027796">
    <property type="entry name" value="OTT_1508_deam-like"/>
</dbReference>
<evidence type="ECO:0000313" key="2">
    <source>
        <dbReference type="EMBL" id="KAJ7220122.1"/>
    </source>
</evidence>
<feature type="compositionally biased region" description="Basic and acidic residues" evidence="1">
    <location>
        <begin position="464"/>
        <end position="497"/>
    </location>
</feature>
<dbReference type="EMBL" id="JARJCW010000010">
    <property type="protein sequence ID" value="KAJ7220122.1"/>
    <property type="molecule type" value="Genomic_DNA"/>
</dbReference>
<feature type="region of interest" description="Disordered" evidence="1">
    <location>
        <begin position="456"/>
        <end position="497"/>
    </location>
</feature>
<dbReference type="Pfam" id="PF14441">
    <property type="entry name" value="OTT_1508_deam"/>
    <property type="match status" value="1"/>
</dbReference>
<dbReference type="AlphaFoldDB" id="A0AAD6YKH0"/>
<sequence>MTSPSQSLESYFYVYSSDRNGDSRPITFPREASKETGTQKRILEIVSSLAFICVSQAEGEVYATAIRTERSLSEDSAVIYLAGNHGVPDSTAKYLQSVLAQLAAISRSQPTGRDQSPELNGAILRDDGQKLGMTILRHTFPKFLNSLTKRDYAWNTRVEAIRGQLADSPDRLKLFGLIEKGLLVIYESAARYRANTDDTSLKRLYEGLSVFETFIRRGMSSDKLSILLEDLDRTTAYYPWSANSDLVDDDLELDVNDNNALQTGFSMTRFIYRIIAVNIHIRRLLRLAVSSTFQSLFVKDPSIYCCPPAEISVHVDPAALTHALNLDGLMSLDDSAATVTGPLHAELCIFTALLRGVLCEGSAPYWVIGVSKLMCVGCHILIAKAFPRVLQKYSSGLKPFAVQGTHGKMYRPWVAPNLTFATTHLRFDLDHEIRECSKDLLVTALKEYVEQRRLSDSSIGSGTSDKKDSEALGDDSYERTMDILDQDNKQHPPNDDA</sequence>
<name>A0AAD6YKH0_9AGAR</name>
<evidence type="ECO:0000313" key="3">
    <source>
        <dbReference type="Proteomes" id="UP001219525"/>
    </source>
</evidence>
<keyword evidence="3" id="KW-1185">Reference proteome</keyword>
<organism evidence="2 3">
    <name type="scientific">Mycena pura</name>
    <dbReference type="NCBI Taxonomy" id="153505"/>
    <lineage>
        <taxon>Eukaryota</taxon>
        <taxon>Fungi</taxon>
        <taxon>Dikarya</taxon>
        <taxon>Basidiomycota</taxon>
        <taxon>Agaricomycotina</taxon>
        <taxon>Agaricomycetes</taxon>
        <taxon>Agaricomycetidae</taxon>
        <taxon>Agaricales</taxon>
        <taxon>Marasmiineae</taxon>
        <taxon>Mycenaceae</taxon>
        <taxon>Mycena</taxon>
    </lineage>
</organism>
<proteinExistence type="predicted"/>
<evidence type="ECO:0000256" key="1">
    <source>
        <dbReference type="SAM" id="MobiDB-lite"/>
    </source>
</evidence>